<dbReference type="Proteomes" id="UP000308632">
    <property type="component" value="Unassembled WGS sequence"/>
</dbReference>
<dbReference type="Gene3D" id="1.20.144.10">
    <property type="entry name" value="Phosphatidic acid phosphatase type 2/haloperoxidase"/>
    <property type="match status" value="1"/>
</dbReference>
<dbReference type="CDD" id="cd03392">
    <property type="entry name" value="PAP2_like_2"/>
    <property type="match status" value="1"/>
</dbReference>
<feature type="transmembrane region" description="Helical" evidence="1">
    <location>
        <begin position="188"/>
        <end position="207"/>
    </location>
</feature>
<evidence type="ECO:0000313" key="3">
    <source>
        <dbReference type="EMBL" id="TKT08129.1"/>
    </source>
</evidence>
<keyword evidence="1" id="KW-0472">Membrane</keyword>
<feature type="domain" description="Phosphatidic acid phosphatase type 2/haloperoxidase" evidence="2">
    <location>
        <begin position="87"/>
        <end position="203"/>
    </location>
</feature>
<accession>A0A4U5WZR3</accession>
<sequence>MNRRDAADLAGSAGVGAWTAFAVLTMIVVGGAGAPLWLDGTFLTWSVGHRPDELVALARGVTATGSGVVPYALAALAGALAGRTTWQRLRAAALALGCLATGQALRYATMTRVHRPRPPRSDWAAHATGWAFPSGHTTTAALTAGILLVALALRAPRGGRALQVAVVCWGLSVGLTRVYLGVHWFTDVVAGWLFATAWLGTCLWAAARWLPGTFLTALTPRPAPEPTERGA</sequence>
<evidence type="ECO:0000256" key="1">
    <source>
        <dbReference type="SAM" id="Phobius"/>
    </source>
</evidence>
<evidence type="ECO:0000313" key="4">
    <source>
        <dbReference type="Proteomes" id="UP000308632"/>
    </source>
</evidence>
<reference evidence="3 4" key="1">
    <citation type="submission" date="2019-04" db="EMBL/GenBank/DDBJ databases">
        <title>Streptomyces lasaliensis sp.nov., an Actinomycete isolated from soil which produces the polyether antibiotic lasalocid.</title>
        <authorList>
            <person name="Erwin G."/>
            <person name="Haber C."/>
        </authorList>
    </citation>
    <scope>NUCLEOTIDE SEQUENCE [LARGE SCALE GENOMIC DNA]</scope>
    <source>
        <strain evidence="3 4">DSM 40089</strain>
    </source>
</reference>
<dbReference type="PANTHER" id="PTHR14969">
    <property type="entry name" value="SPHINGOSINE-1-PHOSPHATE PHOSPHOHYDROLASE"/>
    <property type="match status" value="1"/>
</dbReference>
<feature type="transmembrane region" description="Helical" evidence="1">
    <location>
        <begin position="57"/>
        <end position="79"/>
    </location>
</feature>
<evidence type="ECO:0000259" key="2">
    <source>
        <dbReference type="SMART" id="SM00014"/>
    </source>
</evidence>
<proteinExistence type="predicted"/>
<feature type="transmembrane region" description="Helical" evidence="1">
    <location>
        <begin position="130"/>
        <end position="152"/>
    </location>
</feature>
<dbReference type="EMBL" id="SZPR01000015">
    <property type="protein sequence ID" value="TKT08129.1"/>
    <property type="molecule type" value="Genomic_DNA"/>
</dbReference>
<dbReference type="AlphaFoldDB" id="A0A4U5WZR3"/>
<dbReference type="PANTHER" id="PTHR14969:SF13">
    <property type="entry name" value="AT30094P"/>
    <property type="match status" value="1"/>
</dbReference>
<feature type="transmembrane region" description="Helical" evidence="1">
    <location>
        <begin position="164"/>
        <end position="182"/>
    </location>
</feature>
<dbReference type="InterPro" id="IPR036938">
    <property type="entry name" value="PAP2/HPO_sf"/>
</dbReference>
<keyword evidence="1" id="KW-1133">Transmembrane helix</keyword>
<dbReference type="InterPro" id="IPR000326">
    <property type="entry name" value="PAP2/HPO"/>
</dbReference>
<comment type="caution">
    <text evidence="3">The sequence shown here is derived from an EMBL/GenBank/DDBJ whole genome shotgun (WGS) entry which is preliminary data.</text>
</comment>
<dbReference type="RefSeq" id="WP_137301665.1">
    <property type="nucleotide sequence ID" value="NZ_BMVD01000008.1"/>
</dbReference>
<protein>
    <submittedName>
        <fullName evidence="3">Phosphatase PAP2 family protein</fullName>
    </submittedName>
</protein>
<name>A0A4U5WZR3_STRGB</name>
<dbReference type="SMART" id="SM00014">
    <property type="entry name" value="acidPPc"/>
    <property type="match status" value="1"/>
</dbReference>
<keyword evidence="1" id="KW-0812">Transmembrane</keyword>
<organism evidence="3 4">
    <name type="scientific">Streptomyces galbus</name>
    <dbReference type="NCBI Taxonomy" id="33898"/>
    <lineage>
        <taxon>Bacteria</taxon>
        <taxon>Bacillati</taxon>
        <taxon>Actinomycetota</taxon>
        <taxon>Actinomycetes</taxon>
        <taxon>Kitasatosporales</taxon>
        <taxon>Streptomycetaceae</taxon>
        <taxon>Streptomyces</taxon>
    </lineage>
</organism>
<gene>
    <name evidence="3" type="ORF">E4U92_19240</name>
</gene>
<dbReference type="Pfam" id="PF01569">
    <property type="entry name" value="PAP2"/>
    <property type="match status" value="1"/>
</dbReference>
<dbReference type="SUPFAM" id="SSF48317">
    <property type="entry name" value="Acid phosphatase/Vanadium-dependent haloperoxidase"/>
    <property type="match status" value="1"/>
</dbReference>
<feature type="transmembrane region" description="Helical" evidence="1">
    <location>
        <begin position="12"/>
        <end position="37"/>
    </location>
</feature>